<keyword evidence="2" id="KW-1185">Reference proteome</keyword>
<dbReference type="PROSITE" id="PS51257">
    <property type="entry name" value="PROKAR_LIPOPROTEIN"/>
    <property type="match status" value="1"/>
</dbReference>
<evidence type="ECO:0000313" key="1">
    <source>
        <dbReference type="EMBL" id="GAA0758729.1"/>
    </source>
</evidence>
<sequence length="141" mass="16950">MKFNFLLIGFLFLVSCNSKPDYKDVEKLNGFWEIEKAETPYGDKSYTMNQMVDYFQVEDSTGFRKKMQPSLLGNYQSSKNREYFKIKNYEDSLVLIYNNEYDTWTETLMSISKEQFVVKNKQNFIYTYKRHNPDNIDLDEK</sequence>
<reference evidence="2" key="1">
    <citation type="journal article" date="2019" name="Int. J. Syst. Evol. Microbiol.">
        <title>The Global Catalogue of Microorganisms (GCM) 10K type strain sequencing project: providing services to taxonomists for standard genome sequencing and annotation.</title>
        <authorList>
            <consortium name="The Broad Institute Genomics Platform"/>
            <consortium name="The Broad Institute Genome Sequencing Center for Infectious Disease"/>
            <person name="Wu L."/>
            <person name="Ma J."/>
        </authorList>
    </citation>
    <scope>NUCLEOTIDE SEQUENCE [LARGE SCALE GENOMIC DNA]</scope>
    <source>
        <strain evidence="2">JCM 16231</strain>
    </source>
</reference>
<proteinExistence type="predicted"/>
<name>A0ABP3VGM7_9FLAO</name>
<accession>A0ABP3VGM7</accession>
<comment type="caution">
    <text evidence="1">The sequence shown here is derived from an EMBL/GenBank/DDBJ whole genome shotgun (WGS) entry which is preliminary data.</text>
</comment>
<gene>
    <name evidence="1" type="ORF">GCM10009433_16220</name>
</gene>
<evidence type="ECO:0008006" key="3">
    <source>
        <dbReference type="Google" id="ProtNLM"/>
    </source>
</evidence>
<protein>
    <recommendedName>
        <fullName evidence="3">Lipocalin-like domain-containing protein</fullName>
    </recommendedName>
</protein>
<dbReference type="RefSeq" id="WP_224454147.1">
    <property type="nucleotide sequence ID" value="NZ_BAAAGG010000005.1"/>
</dbReference>
<evidence type="ECO:0000313" key="2">
    <source>
        <dbReference type="Proteomes" id="UP001500185"/>
    </source>
</evidence>
<dbReference type="EMBL" id="BAAAGG010000005">
    <property type="protein sequence ID" value="GAA0758729.1"/>
    <property type="molecule type" value="Genomic_DNA"/>
</dbReference>
<organism evidence="1 2">
    <name type="scientific">Psychroflexus lacisalsi</name>
    <dbReference type="NCBI Taxonomy" id="503928"/>
    <lineage>
        <taxon>Bacteria</taxon>
        <taxon>Pseudomonadati</taxon>
        <taxon>Bacteroidota</taxon>
        <taxon>Flavobacteriia</taxon>
        <taxon>Flavobacteriales</taxon>
        <taxon>Flavobacteriaceae</taxon>
        <taxon>Psychroflexus</taxon>
    </lineage>
</organism>
<dbReference type="Proteomes" id="UP001500185">
    <property type="component" value="Unassembled WGS sequence"/>
</dbReference>